<evidence type="ECO:0000256" key="4">
    <source>
        <dbReference type="PROSITE-ProRule" id="PRU00042"/>
    </source>
</evidence>
<dbReference type="InterPro" id="IPR018253">
    <property type="entry name" value="DnaJ_domain_CS"/>
</dbReference>
<dbReference type="InterPro" id="IPR036869">
    <property type="entry name" value="J_dom_sf"/>
</dbReference>
<name>K0KA66_WICCF</name>
<dbReference type="InterPro" id="IPR036236">
    <property type="entry name" value="Znf_C2H2_sf"/>
</dbReference>
<feature type="compositionally biased region" description="Basic and acidic residues" evidence="5">
    <location>
        <begin position="402"/>
        <end position="416"/>
    </location>
</feature>
<feature type="compositionally biased region" description="Basic residues" evidence="5">
    <location>
        <begin position="615"/>
        <end position="626"/>
    </location>
</feature>
<evidence type="ECO:0000313" key="8">
    <source>
        <dbReference type="EMBL" id="CCH41820.1"/>
    </source>
</evidence>
<evidence type="ECO:0000256" key="1">
    <source>
        <dbReference type="ARBA" id="ARBA00022723"/>
    </source>
</evidence>
<evidence type="ECO:0000256" key="3">
    <source>
        <dbReference type="ARBA" id="ARBA00022833"/>
    </source>
</evidence>
<dbReference type="PRINTS" id="PR00625">
    <property type="entry name" value="JDOMAIN"/>
</dbReference>
<dbReference type="FunCoup" id="K0KA66">
    <property type="interactions" value="919"/>
</dbReference>
<feature type="region of interest" description="Disordered" evidence="5">
    <location>
        <begin position="205"/>
        <end position="224"/>
    </location>
</feature>
<dbReference type="InParanoid" id="K0KA66"/>
<dbReference type="PROSITE" id="PS00636">
    <property type="entry name" value="DNAJ_1"/>
    <property type="match status" value="1"/>
</dbReference>
<reference evidence="8 9" key="1">
    <citation type="journal article" date="2012" name="Eukaryot. Cell">
        <title>Draft genome sequence of Wickerhamomyces ciferrii NRRL Y-1031 F-60-10.</title>
        <authorList>
            <person name="Schneider J."/>
            <person name="Andrea H."/>
            <person name="Blom J."/>
            <person name="Jaenicke S."/>
            <person name="Ruckert C."/>
            <person name="Schorsch C."/>
            <person name="Szczepanowski R."/>
            <person name="Farwick M."/>
            <person name="Goesmann A."/>
            <person name="Puhler A."/>
            <person name="Schaffer S."/>
            <person name="Tauch A."/>
            <person name="Kohler T."/>
            <person name="Brinkrolf K."/>
        </authorList>
    </citation>
    <scope>NUCLEOTIDE SEQUENCE [LARGE SCALE GENOMIC DNA]</scope>
    <source>
        <strain evidence="9">ATCC 14091 / BCRC 22168 / CBS 111 / JCM 3599 / NBRC 0793 / NRRL Y-1031 F-60-10</strain>
    </source>
</reference>
<dbReference type="FunFam" id="1.10.287.110:FF:000046">
    <property type="entry name" value="dnaJ homolog subfamily C member 21"/>
    <property type="match status" value="1"/>
</dbReference>
<feature type="domain" description="C2H2-type" evidence="7">
    <location>
        <begin position="588"/>
        <end position="617"/>
    </location>
</feature>
<keyword evidence="1" id="KW-0479">Metal-binding</keyword>
<evidence type="ECO:0000256" key="5">
    <source>
        <dbReference type="SAM" id="MobiDB-lite"/>
    </source>
</evidence>
<sequence length="626" mass="71744">MKTDYYELLGVETSASDIELKKAYRKKALQYHPDKNLDNVEEAARVFDLIRSAYEVLSDPQERAWYDSHKSSILRDDDDYGYDDEDDLSPDITGTTTDELLKFFDPTLYTRIDDSMAGIYVLASRVFEKLAAEEVLSGRQQGLDKYASYQDDDPSDTTNILYPKFGRSKSDYGSEVRKFYQVWSSFSTVKTFSWKDEYRYSTAGDRRTRRAMERENKKARDSARREFNETVKSYVAFIKKRDPRVKEGAAAFEQEKKRKNQEELRKQIAKDREANAQKRGEYEAQNWQKISHAELEEMENNFAESSESEEEDEEEIEVFECFVCNKSFKTQKQFNAHESSNKHKKAISKLRWEMKKEGISLGIDPVSDESEFDTADDLSEPEEDDELDVEDSEDGIDEDETRNDIDEEIRKIEEQLKGLGNDDYDDDVSEVEDDENKNIKQGPSKHHQEEPNSNGISGVNAEELEVDDSLESDLESEPEPKPEVIPKKKLSKKEKKKQKYNKDKSQSKSEAGEEDDEEEDELAKLAAQLEKGISLDIDDSDDEWDTGNSKKNKGKKAKRAKNTSESSTPGPSGGDTEKEQNNKPVGGEKCSVCNQNFSSRNKLFQHVNTTGHAAPPKKKAGRKGKR</sequence>
<accession>K0KA66</accession>
<evidence type="ECO:0000259" key="6">
    <source>
        <dbReference type="PROSITE" id="PS50076"/>
    </source>
</evidence>
<evidence type="ECO:0000256" key="2">
    <source>
        <dbReference type="ARBA" id="ARBA00022771"/>
    </source>
</evidence>
<feature type="compositionally biased region" description="Acidic residues" evidence="5">
    <location>
        <begin position="462"/>
        <end position="477"/>
    </location>
</feature>
<dbReference type="GO" id="GO:0008270">
    <property type="term" value="F:zinc ion binding"/>
    <property type="evidence" value="ECO:0007669"/>
    <property type="project" value="UniProtKB-KW"/>
</dbReference>
<dbReference type="PROSITE" id="PS50076">
    <property type="entry name" value="DNAJ_2"/>
    <property type="match status" value="1"/>
</dbReference>
<dbReference type="SMART" id="SM00271">
    <property type="entry name" value="DnaJ"/>
    <property type="match status" value="1"/>
</dbReference>
<dbReference type="Gene3D" id="3.30.160.60">
    <property type="entry name" value="Classic Zinc Finger"/>
    <property type="match status" value="1"/>
</dbReference>
<feature type="compositionally biased region" description="Acidic residues" evidence="5">
    <location>
        <begin position="536"/>
        <end position="545"/>
    </location>
</feature>
<dbReference type="InterPro" id="IPR003604">
    <property type="entry name" value="Matrin/U1-like-C_Znf_C2H2"/>
</dbReference>
<dbReference type="InterPro" id="IPR054076">
    <property type="entry name" value="ZUO1-like_ZHD"/>
</dbReference>
<feature type="domain" description="C2H2-type" evidence="7">
    <location>
        <begin position="319"/>
        <end position="346"/>
    </location>
</feature>
<dbReference type="eggNOG" id="KOG0717">
    <property type="taxonomic scope" value="Eukaryota"/>
</dbReference>
<dbReference type="Pfam" id="PF00226">
    <property type="entry name" value="DnaJ"/>
    <property type="match status" value="1"/>
</dbReference>
<dbReference type="SMART" id="SM00451">
    <property type="entry name" value="ZnF_U1"/>
    <property type="match status" value="2"/>
</dbReference>
<dbReference type="CDD" id="cd06257">
    <property type="entry name" value="DnaJ"/>
    <property type="match status" value="1"/>
</dbReference>
<evidence type="ECO:0000313" key="9">
    <source>
        <dbReference type="Proteomes" id="UP000009328"/>
    </source>
</evidence>
<keyword evidence="2 4" id="KW-0863">Zinc-finger</keyword>
<dbReference type="EMBL" id="CAIF01000029">
    <property type="protein sequence ID" value="CCH41820.1"/>
    <property type="molecule type" value="Genomic_DNA"/>
</dbReference>
<dbReference type="Pfam" id="PF21884">
    <property type="entry name" value="ZUO1-like_ZHD"/>
    <property type="match status" value="1"/>
</dbReference>
<feature type="region of interest" description="Disordered" evidence="5">
    <location>
        <begin position="359"/>
        <end position="626"/>
    </location>
</feature>
<dbReference type="InterPro" id="IPR001623">
    <property type="entry name" value="DnaJ_domain"/>
</dbReference>
<dbReference type="PANTHER" id="PTHR44029:SF1">
    <property type="entry name" value="DNAJ HOMOLOG SUBFAMILY C MEMBER 21"/>
    <property type="match status" value="1"/>
</dbReference>
<dbReference type="InterPro" id="IPR051964">
    <property type="entry name" value="Chaperone_stress_response"/>
</dbReference>
<feature type="compositionally biased region" description="Basic residues" evidence="5">
    <location>
        <begin position="487"/>
        <end position="499"/>
    </location>
</feature>
<dbReference type="Gene3D" id="1.10.287.110">
    <property type="entry name" value="DnaJ domain"/>
    <property type="match status" value="1"/>
</dbReference>
<comment type="caution">
    <text evidence="8">The sequence shown here is derived from an EMBL/GenBank/DDBJ whole genome shotgun (WGS) entry which is preliminary data.</text>
</comment>
<feature type="compositionally biased region" description="Acidic residues" evidence="5">
    <location>
        <begin position="422"/>
        <end position="435"/>
    </location>
</feature>
<organism evidence="8 9">
    <name type="scientific">Wickerhamomyces ciferrii (strain ATCC 14091 / BCRC 22168 / CBS 111 / JCM 3599 / NBRC 0793 / NRRL Y-1031 F-60-10)</name>
    <name type="common">Yeast</name>
    <name type="synonym">Pichia ciferrii</name>
    <dbReference type="NCBI Taxonomy" id="1206466"/>
    <lineage>
        <taxon>Eukaryota</taxon>
        <taxon>Fungi</taxon>
        <taxon>Dikarya</taxon>
        <taxon>Ascomycota</taxon>
        <taxon>Saccharomycotina</taxon>
        <taxon>Saccharomycetes</taxon>
        <taxon>Phaffomycetales</taxon>
        <taxon>Wickerhamomycetaceae</taxon>
        <taxon>Wickerhamomyces</taxon>
    </lineage>
</organism>
<dbReference type="Pfam" id="PF12171">
    <property type="entry name" value="zf-C2H2_jaz"/>
    <property type="match status" value="1"/>
</dbReference>
<dbReference type="AlphaFoldDB" id="K0KA66"/>
<keyword evidence="3" id="KW-0862">Zinc</keyword>
<dbReference type="InterPro" id="IPR013087">
    <property type="entry name" value="Znf_C2H2_type"/>
</dbReference>
<dbReference type="SUPFAM" id="SSF46565">
    <property type="entry name" value="Chaperone J-domain"/>
    <property type="match status" value="1"/>
</dbReference>
<dbReference type="PROSITE" id="PS50157">
    <property type="entry name" value="ZINC_FINGER_C2H2_2"/>
    <property type="match status" value="2"/>
</dbReference>
<protein>
    <submittedName>
        <fullName evidence="8">Chaperone</fullName>
    </submittedName>
</protein>
<dbReference type="SMART" id="SM00355">
    <property type="entry name" value="ZnF_C2H2"/>
    <property type="match status" value="2"/>
</dbReference>
<feature type="compositionally biased region" description="Polar residues" evidence="5">
    <location>
        <begin position="592"/>
        <end position="611"/>
    </location>
</feature>
<feature type="compositionally biased region" description="Basic residues" evidence="5">
    <location>
        <begin position="550"/>
        <end position="561"/>
    </location>
</feature>
<gene>
    <name evidence="8" type="ORF">BN7_1359</name>
</gene>
<dbReference type="STRING" id="1206466.K0KA66"/>
<keyword evidence="9" id="KW-1185">Reference proteome</keyword>
<dbReference type="Proteomes" id="UP000009328">
    <property type="component" value="Unassembled WGS sequence"/>
</dbReference>
<dbReference type="SUPFAM" id="SSF57667">
    <property type="entry name" value="beta-beta-alpha zinc fingers"/>
    <property type="match status" value="1"/>
</dbReference>
<dbReference type="PANTHER" id="PTHR44029">
    <property type="entry name" value="DNAJ HOMOLOG SUBFAMILY C MEMBER 21"/>
    <property type="match status" value="1"/>
</dbReference>
<dbReference type="InterPro" id="IPR022755">
    <property type="entry name" value="Znf_C2H2_jaz"/>
</dbReference>
<feature type="compositionally biased region" description="Basic and acidic residues" evidence="5">
    <location>
        <begin position="500"/>
        <end position="511"/>
    </location>
</feature>
<dbReference type="GO" id="GO:0005737">
    <property type="term" value="C:cytoplasm"/>
    <property type="evidence" value="ECO:0007669"/>
    <property type="project" value="TreeGrafter"/>
</dbReference>
<evidence type="ECO:0000259" key="7">
    <source>
        <dbReference type="PROSITE" id="PS50157"/>
    </source>
</evidence>
<dbReference type="PROSITE" id="PS00028">
    <property type="entry name" value="ZINC_FINGER_C2H2_1"/>
    <property type="match status" value="2"/>
</dbReference>
<dbReference type="GO" id="GO:0003676">
    <property type="term" value="F:nucleic acid binding"/>
    <property type="evidence" value="ECO:0007669"/>
    <property type="project" value="InterPro"/>
</dbReference>
<feature type="domain" description="J" evidence="6">
    <location>
        <begin position="4"/>
        <end position="70"/>
    </location>
</feature>
<feature type="compositionally biased region" description="Acidic residues" evidence="5">
    <location>
        <begin position="366"/>
        <end position="401"/>
    </location>
</feature>
<dbReference type="HOGENOM" id="CLU_009539_2_1_1"/>
<feature type="compositionally biased region" description="Acidic residues" evidence="5">
    <location>
        <begin position="512"/>
        <end position="521"/>
    </location>
</feature>
<proteinExistence type="predicted"/>